<proteinExistence type="predicted"/>
<dbReference type="SUPFAM" id="SSF88713">
    <property type="entry name" value="Glycoside hydrolase/deacetylase"/>
    <property type="match status" value="1"/>
</dbReference>
<comment type="caution">
    <text evidence="2">The sequence shown here is derived from an EMBL/GenBank/DDBJ whole genome shotgun (WGS) entry which is preliminary data.</text>
</comment>
<organism evidence="2 3">
    <name type="scientific">Methylobacterium organophilum</name>
    <dbReference type="NCBI Taxonomy" id="410"/>
    <lineage>
        <taxon>Bacteria</taxon>
        <taxon>Pseudomonadati</taxon>
        <taxon>Pseudomonadota</taxon>
        <taxon>Alphaproteobacteria</taxon>
        <taxon>Hyphomicrobiales</taxon>
        <taxon>Methylobacteriaceae</taxon>
        <taxon>Methylobacterium</taxon>
    </lineage>
</organism>
<dbReference type="Gene3D" id="3.20.20.370">
    <property type="entry name" value="Glycoside hydrolase/deacetylase"/>
    <property type="match status" value="1"/>
</dbReference>
<evidence type="ECO:0000313" key="3">
    <source>
        <dbReference type="Proteomes" id="UP001055156"/>
    </source>
</evidence>
<dbReference type="PANTHER" id="PTHR30105:SF2">
    <property type="entry name" value="DIVERGENT POLYSACCHARIDE DEACETYLASE SUPERFAMILY"/>
    <property type="match status" value="1"/>
</dbReference>
<evidence type="ECO:0000256" key="1">
    <source>
        <dbReference type="SAM" id="Phobius"/>
    </source>
</evidence>
<dbReference type="Proteomes" id="UP001055156">
    <property type="component" value="Unassembled WGS sequence"/>
</dbReference>
<dbReference type="EMBL" id="BPQV01000002">
    <property type="protein sequence ID" value="GJE25998.1"/>
    <property type="molecule type" value="Genomic_DNA"/>
</dbReference>
<reference evidence="2" key="2">
    <citation type="submission" date="2021-08" db="EMBL/GenBank/DDBJ databases">
        <authorList>
            <person name="Tani A."/>
            <person name="Ola A."/>
            <person name="Ogura Y."/>
            <person name="Katsura K."/>
            <person name="Hayashi T."/>
        </authorList>
    </citation>
    <scope>NUCLEOTIDE SEQUENCE</scope>
    <source>
        <strain evidence="2">NBRC 15689</strain>
    </source>
</reference>
<sequence>MDESSDDILTRPLGIEPPKARRRFVLAGHAGTLVAGLAGGSLVALVVALALLGDPHGGEPRATAAIEIREAIPAGETVASAAGAGKPGANLSSARDVEQASGVTVHRPEGAAAPEGPVIIRVPDAPQVRLAAAPDPRIVERGRHGPMPRLGEGRLRPLDVYARPDAEGGNGPRIAILVSGLGVGQSATVAAIARLPSAVSLGIAPYGADLEKTAARARDAGHEIFLLAPMEPFDYPDSDPGPQTLLASSRPPENLDRLAWAMSRFTGYVGVVNFMGARLTSDAAAFEPVLKEIGTRGLGYFDDGTSPRSLTATLAARAKVPAARADLVLDAQPRPEAIDRELAKLEELARKKGLALASGAALPMTIDRIARWAEGLEARGIRLVPVSAALRAAGTGTRLSSAAP</sequence>
<gene>
    <name evidence="2" type="ORF">LKMONMHP_0842</name>
</gene>
<accession>A0ABQ4T308</accession>
<evidence type="ECO:0008006" key="4">
    <source>
        <dbReference type="Google" id="ProtNLM"/>
    </source>
</evidence>
<dbReference type="RefSeq" id="WP_238309949.1">
    <property type="nucleotide sequence ID" value="NZ_BPQV01000002.1"/>
</dbReference>
<reference evidence="2" key="1">
    <citation type="journal article" date="2021" name="Front. Microbiol.">
        <title>Comprehensive Comparative Genomics and Phenotyping of Methylobacterium Species.</title>
        <authorList>
            <person name="Alessa O."/>
            <person name="Ogura Y."/>
            <person name="Fujitani Y."/>
            <person name="Takami H."/>
            <person name="Hayashi T."/>
            <person name="Sahin N."/>
            <person name="Tani A."/>
        </authorList>
    </citation>
    <scope>NUCLEOTIDE SEQUENCE</scope>
    <source>
        <strain evidence="2">NBRC 15689</strain>
    </source>
</reference>
<dbReference type="InterPro" id="IPR011330">
    <property type="entry name" value="Glyco_hydro/deAcase_b/a-brl"/>
</dbReference>
<keyword evidence="3" id="KW-1185">Reference proteome</keyword>
<keyword evidence="1" id="KW-1133">Transmembrane helix</keyword>
<feature type="transmembrane region" description="Helical" evidence="1">
    <location>
        <begin position="24"/>
        <end position="52"/>
    </location>
</feature>
<keyword evidence="1" id="KW-0472">Membrane</keyword>
<protein>
    <recommendedName>
        <fullName evidence="4">Divergent polysaccharide deacetylase family protein</fullName>
    </recommendedName>
</protein>
<dbReference type="PANTHER" id="PTHR30105">
    <property type="entry name" value="UNCHARACTERIZED YIBQ-RELATED"/>
    <property type="match status" value="1"/>
</dbReference>
<dbReference type="Pfam" id="PF04748">
    <property type="entry name" value="Polysacc_deac_2"/>
    <property type="match status" value="1"/>
</dbReference>
<dbReference type="CDD" id="cd10936">
    <property type="entry name" value="CE4_DAC2"/>
    <property type="match status" value="1"/>
</dbReference>
<evidence type="ECO:0000313" key="2">
    <source>
        <dbReference type="EMBL" id="GJE25998.1"/>
    </source>
</evidence>
<name>A0ABQ4T308_METOR</name>
<keyword evidence="1" id="KW-0812">Transmembrane</keyword>
<dbReference type="InterPro" id="IPR006837">
    <property type="entry name" value="Divergent_DAC"/>
</dbReference>